<comment type="caution">
    <text evidence="1">The sequence shown here is derived from an EMBL/GenBank/DDBJ whole genome shotgun (WGS) entry which is preliminary data.</text>
</comment>
<gene>
    <name evidence="1" type="ORF">KCV03_g83</name>
</gene>
<evidence type="ECO:0000313" key="1">
    <source>
        <dbReference type="EMBL" id="KAH0237957.1"/>
    </source>
</evidence>
<reference evidence="1" key="2">
    <citation type="submission" date="2021-08" db="EMBL/GenBank/DDBJ databases">
        <authorList>
            <person name="Gostincar C."/>
            <person name="Sun X."/>
            <person name="Song Z."/>
            <person name="Gunde-Cimerman N."/>
        </authorList>
    </citation>
    <scope>NUCLEOTIDE SEQUENCE</scope>
    <source>
        <strain evidence="1">EXF-8016</strain>
    </source>
</reference>
<accession>A0A9P8GPZ1</accession>
<sequence>MWSLLSRKTIEVEADKAIYIGIADVAQVLERRILIVRNSTASHFVTRSFLQGYERDAGSITSQLYQQLAAPNLCPASNGRDRCLSSNQSVELWVKLAHCDSLAQEVHSGSYVTSVAPENQARFSLRSHDIMEILRGDAEFMLLSDHSGGETAIPALSVWGIAAEGRHEESRVPVCPDTNWTDGTRELMGDSSNSSRRQVPIAAFLFAAAFEFKDMSSPVLYRRHQHTDSDCRLMFTVHVLSRCGLTLQTDCPTPINIASLSATLYSLIISPGLTTFRPTLRLSVQRPIVVYRCWDRYDVPCLARFRRLLASKLRPLRRRQFLACCWHHSGSSNVRVPLFDFIASNFSVISLFIGHLLSIFSFLSDNPVDAGTGYAGPPLIFIPNKDKDDVIKGRCYISLTAATLVNPRSELNMDLGRLGGSAYCRLVEAYTYAQNQNKQKAFEEFGEVAELPDPDTWWAGKNPGPWKLRGMKMNAKVPVVVDKTTTVYKLE</sequence>
<organism evidence="1 2">
    <name type="scientific">Aureobasidium melanogenum</name>
    <name type="common">Aureobasidium pullulans var. melanogenum</name>
    <dbReference type="NCBI Taxonomy" id="46634"/>
    <lineage>
        <taxon>Eukaryota</taxon>
        <taxon>Fungi</taxon>
        <taxon>Dikarya</taxon>
        <taxon>Ascomycota</taxon>
        <taxon>Pezizomycotina</taxon>
        <taxon>Dothideomycetes</taxon>
        <taxon>Dothideomycetidae</taxon>
        <taxon>Dothideales</taxon>
        <taxon>Saccotheciaceae</taxon>
        <taxon>Aureobasidium</taxon>
    </lineage>
</organism>
<reference evidence="1" key="1">
    <citation type="journal article" date="2021" name="J Fungi (Basel)">
        <title>Virulence traits and population genomics of the black yeast Aureobasidium melanogenum.</title>
        <authorList>
            <person name="Cernosa A."/>
            <person name="Sun X."/>
            <person name="Gostincar C."/>
            <person name="Fang C."/>
            <person name="Gunde-Cimerman N."/>
            <person name="Song Z."/>
        </authorList>
    </citation>
    <scope>NUCLEOTIDE SEQUENCE</scope>
    <source>
        <strain evidence="1">EXF-8016</strain>
    </source>
</reference>
<dbReference type="EMBL" id="JAHFYH010000001">
    <property type="protein sequence ID" value="KAH0237957.1"/>
    <property type="molecule type" value="Genomic_DNA"/>
</dbReference>
<dbReference type="Proteomes" id="UP000767238">
    <property type="component" value="Unassembled WGS sequence"/>
</dbReference>
<dbReference type="AlphaFoldDB" id="A0A9P8GPZ1"/>
<evidence type="ECO:0000313" key="2">
    <source>
        <dbReference type="Proteomes" id="UP000767238"/>
    </source>
</evidence>
<proteinExistence type="predicted"/>
<protein>
    <submittedName>
        <fullName evidence="1">Uncharacterized protein</fullName>
    </submittedName>
</protein>
<name>A0A9P8GPZ1_AURME</name>
<feature type="non-terminal residue" evidence="1">
    <location>
        <position position="491"/>
    </location>
</feature>